<feature type="domain" description="DUF2399" evidence="1">
    <location>
        <begin position="268"/>
        <end position="422"/>
    </location>
</feature>
<dbReference type="NCBIfam" id="TIGR02679">
    <property type="entry name" value="TIGR02679 family protein"/>
    <property type="match status" value="1"/>
</dbReference>
<feature type="domain" description="Conserved hypothetical protein CHP02679 N terminus" evidence="2">
    <location>
        <begin position="34"/>
        <end position="245"/>
    </location>
</feature>
<gene>
    <name evidence="3" type="ORF">GCM10007971_08360</name>
</gene>
<dbReference type="RefSeq" id="WP_229782560.1">
    <property type="nucleotide sequence ID" value="NZ_BMOS01000004.1"/>
</dbReference>
<dbReference type="Proteomes" id="UP000624041">
    <property type="component" value="Unassembled WGS sequence"/>
</dbReference>
<reference evidence="3" key="1">
    <citation type="journal article" date="2014" name="Int. J. Syst. Evol. Microbiol.">
        <title>Complete genome sequence of Corynebacterium casei LMG S-19264T (=DSM 44701T), isolated from a smear-ripened cheese.</title>
        <authorList>
            <consortium name="US DOE Joint Genome Institute (JGI-PGF)"/>
            <person name="Walter F."/>
            <person name="Albersmeier A."/>
            <person name="Kalinowski J."/>
            <person name="Ruckert C."/>
        </authorList>
    </citation>
    <scope>NUCLEOTIDE SEQUENCE</scope>
    <source>
        <strain evidence="3">JCM 17251</strain>
    </source>
</reference>
<proteinExistence type="predicted"/>
<organism evidence="3 4">
    <name type="scientific">Oceanobacillus indicireducens</name>
    <dbReference type="NCBI Taxonomy" id="1004261"/>
    <lineage>
        <taxon>Bacteria</taxon>
        <taxon>Bacillati</taxon>
        <taxon>Bacillota</taxon>
        <taxon>Bacilli</taxon>
        <taxon>Bacillales</taxon>
        <taxon>Bacillaceae</taxon>
        <taxon>Oceanobacillus</taxon>
    </lineage>
</organism>
<evidence type="ECO:0000313" key="4">
    <source>
        <dbReference type="Proteomes" id="UP000624041"/>
    </source>
</evidence>
<reference evidence="3" key="2">
    <citation type="submission" date="2020-09" db="EMBL/GenBank/DDBJ databases">
        <authorList>
            <person name="Sun Q."/>
            <person name="Ohkuma M."/>
        </authorList>
    </citation>
    <scope>NUCLEOTIDE SEQUENCE</scope>
    <source>
        <strain evidence="3">JCM 17251</strain>
    </source>
</reference>
<evidence type="ECO:0000313" key="3">
    <source>
        <dbReference type="EMBL" id="GGN52605.1"/>
    </source>
</evidence>
<sequence length="427" mass="49342">MMMKEALAYFSDGDHFRRLFSLFKKKYESLGRIGGTVRLEYFSDEELDALARFLGVTDKELRRKGNVSLEKFEQQLQSTRFEGVHLKALLEAYFGETLLSKKEMKEKQDEETRQFFIQLNDNFPALRDWLNHVRKKPADTYWIYRLIEESKPRFIKWMERLEKAITHLPEQYERLPLFSQRITRDPHAFDQNTNLGRLFIHMLSIYSMNDGNVFIPSTSEGINDLLLSHRILRDDITNYVTCANIIGETESGIHPMWQAAAETHSVMNVPLRELVDLSHAYPANHGCDVWIVENSGVYSSLLDELPSVPLLCTHGQFKLAGLVLIDLLVQEGCTIHYAGDIDPEGLNIAERLLLRHPSNVRIWKMDLESYKKSITEVELSTERIQKLASITSSALIPVANELRRKKKAGYQEALVPDMVQELMMYLG</sequence>
<dbReference type="Pfam" id="PF11796">
    <property type="entry name" value="DUF3323"/>
    <property type="match status" value="1"/>
</dbReference>
<dbReference type="EMBL" id="BMOS01000004">
    <property type="protein sequence ID" value="GGN52605.1"/>
    <property type="molecule type" value="Genomic_DNA"/>
</dbReference>
<keyword evidence="4" id="KW-1185">Reference proteome</keyword>
<accession>A0A918D004</accession>
<dbReference type="InterPro" id="IPR024466">
    <property type="entry name" value="CHP02679_N"/>
</dbReference>
<name>A0A918D004_9BACI</name>
<dbReference type="InterPro" id="IPR013495">
    <property type="entry name" value="CHP02679"/>
</dbReference>
<protein>
    <recommendedName>
        <fullName evidence="5">TIGR02679 family protein</fullName>
    </recommendedName>
</protein>
<dbReference type="InterPro" id="IPR024465">
    <property type="entry name" value="DUF2399"/>
</dbReference>
<dbReference type="AlphaFoldDB" id="A0A918D004"/>
<dbReference type="Pfam" id="PF09664">
    <property type="entry name" value="DUF2399"/>
    <property type="match status" value="1"/>
</dbReference>
<comment type="caution">
    <text evidence="3">The sequence shown here is derived from an EMBL/GenBank/DDBJ whole genome shotgun (WGS) entry which is preliminary data.</text>
</comment>
<evidence type="ECO:0000259" key="1">
    <source>
        <dbReference type="Pfam" id="PF09664"/>
    </source>
</evidence>
<evidence type="ECO:0000259" key="2">
    <source>
        <dbReference type="Pfam" id="PF11796"/>
    </source>
</evidence>
<evidence type="ECO:0008006" key="5">
    <source>
        <dbReference type="Google" id="ProtNLM"/>
    </source>
</evidence>